<evidence type="ECO:0000313" key="4">
    <source>
        <dbReference type="Proteomes" id="UP000193719"/>
    </source>
</evidence>
<evidence type="ECO:0000256" key="1">
    <source>
        <dbReference type="SAM" id="MobiDB-lite"/>
    </source>
</evidence>
<feature type="region of interest" description="Disordered" evidence="1">
    <location>
        <begin position="131"/>
        <end position="200"/>
    </location>
</feature>
<keyword evidence="4" id="KW-1185">Reference proteome</keyword>
<feature type="compositionally biased region" description="Low complexity" evidence="1">
    <location>
        <begin position="11"/>
        <end position="25"/>
    </location>
</feature>
<feature type="compositionally biased region" description="Basic and acidic residues" evidence="1">
    <location>
        <begin position="131"/>
        <end position="147"/>
    </location>
</feature>
<name>A0A1Y1UX85_9FUNG</name>
<proteinExistence type="predicted"/>
<keyword evidence="2" id="KW-0812">Transmembrane</keyword>
<dbReference type="EMBL" id="MCFH01000059">
    <property type="protein sequence ID" value="ORX42828.1"/>
    <property type="molecule type" value="Genomic_DNA"/>
</dbReference>
<gene>
    <name evidence="3" type="ORF">BCR36DRAFT_305622</name>
</gene>
<feature type="transmembrane region" description="Helical" evidence="2">
    <location>
        <begin position="313"/>
        <end position="331"/>
    </location>
</feature>
<feature type="compositionally biased region" description="Polar residues" evidence="1">
    <location>
        <begin position="1"/>
        <end position="10"/>
    </location>
</feature>
<organism evidence="3 4">
    <name type="scientific">Piromyces finnis</name>
    <dbReference type="NCBI Taxonomy" id="1754191"/>
    <lineage>
        <taxon>Eukaryota</taxon>
        <taxon>Fungi</taxon>
        <taxon>Fungi incertae sedis</taxon>
        <taxon>Chytridiomycota</taxon>
        <taxon>Chytridiomycota incertae sedis</taxon>
        <taxon>Neocallimastigomycetes</taxon>
        <taxon>Neocallimastigales</taxon>
        <taxon>Neocallimastigaceae</taxon>
        <taxon>Piromyces</taxon>
    </lineage>
</organism>
<keyword evidence="2" id="KW-0472">Membrane</keyword>
<comment type="caution">
    <text evidence="3">The sequence shown here is derived from an EMBL/GenBank/DDBJ whole genome shotgun (WGS) entry which is preliminary data.</text>
</comment>
<reference evidence="3 4" key="2">
    <citation type="submission" date="2016-08" db="EMBL/GenBank/DDBJ databases">
        <title>Pervasive Adenine N6-methylation of Active Genes in Fungi.</title>
        <authorList>
            <consortium name="DOE Joint Genome Institute"/>
            <person name="Mondo S.J."/>
            <person name="Dannebaum R.O."/>
            <person name="Kuo R.C."/>
            <person name="Labutti K."/>
            <person name="Haridas S."/>
            <person name="Kuo A."/>
            <person name="Salamov A."/>
            <person name="Ahrendt S.R."/>
            <person name="Lipzen A."/>
            <person name="Sullivan W."/>
            <person name="Andreopoulos W.B."/>
            <person name="Clum A."/>
            <person name="Lindquist E."/>
            <person name="Daum C."/>
            <person name="Ramamoorthy G.K."/>
            <person name="Gryganskyi A."/>
            <person name="Culley D."/>
            <person name="Magnuson J.K."/>
            <person name="James T.Y."/>
            <person name="O'Malley M.A."/>
            <person name="Stajich J.E."/>
            <person name="Spatafora J.W."/>
            <person name="Visel A."/>
            <person name="Grigoriev I.V."/>
        </authorList>
    </citation>
    <scope>NUCLEOTIDE SEQUENCE [LARGE SCALE GENOMIC DNA]</scope>
    <source>
        <strain evidence="4">finn</strain>
    </source>
</reference>
<feature type="region of interest" description="Disordered" evidence="1">
    <location>
        <begin position="1"/>
        <end position="25"/>
    </location>
</feature>
<accession>A0A1Y1UX85</accession>
<sequence>INNSAFNQYTSPIFENENSPENESPLHQEFSFFDMEYTSKDIGNLKEYIYYVSILNQNFSFKDFAILKITDDTIQLAITPKENQEKYSKYYFDPEKSILDIGEEALKVIFKETRSVKFLIDHHDSSEEVLNEKSFKPKDIMNKKENNNESSSPNDNYSSSDNSSYRLSSPNSIKTEHSDTYSYTQSDHSKKTSDDSEFENLSNEISNENISSGSSFSLLNSNDSINKNKWMIENLGKPYDLIELLESLNSTKEKNTILQKKIENMKQTSDSNVNEIRLLHMRLENDKKLLKSLINTFSENEEKAKDQPKSYKNLLLIVVSNIVLIIAFLYIK</sequence>
<dbReference type="Proteomes" id="UP000193719">
    <property type="component" value="Unassembled WGS sequence"/>
</dbReference>
<dbReference type="OrthoDB" id="10446479at2759"/>
<feature type="non-terminal residue" evidence="3">
    <location>
        <position position="1"/>
    </location>
</feature>
<feature type="compositionally biased region" description="Low complexity" evidence="1">
    <location>
        <begin position="148"/>
        <end position="172"/>
    </location>
</feature>
<dbReference type="AlphaFoldDB" id="A0A1Y1UX85"/>
<keyword evidence="2" id="KW-1133">Transmembrane helix</keyword>
<evidence type="ECO:0000256" key="2">
    <source>
        <dbReference type="SAM" id="Phobius"/>
    </source>
</evidence>
<evidence type="ECO:0000313" key="3">
    <source>
        <dbReference type="EMBL" id="ORX42828.1"/>
    </source>
</evidence>
<reference evidence="3 4" key="1">
    <citation type="submission" date="2016-08" db="EMBL/GenBank/DDBJ databases">
        <title>Genomes of anaerobic fungi encode conserved fungal cellulosomes for biomass hydrolysis.</title>
        <authorList>
            <consortium name="DOE Joint Genome Institute"/>
            <person name="Haitjema C.H."/>
            <person name="Gilmore S.P."/>
            <person name="Henske J.K."/>
            <person name="Solomon K.V."/>
            <person name="De Groot R."/>
            <person name="Kuo A."/>
            <person name="Mondo S.J."/>
            <person name="Salamov A.A."/>
            <person name="Labutti K."/>
            <person name="Zhao Z."/>
            <person name="Chiniquy J."/>
            <person name="Barry K."/>
            <person name="Brewer H.M."/>
            <person name="Purvine S.O."/>
            <person name="Wright A.T."/>
            <person name="Boxma B."/>
            <person name="Van Alen T."/>
            <person name="Hackstein J.H."/>
            <person name="Baker S.E."/>
            <person name="Grigoriev I.V."/>
            <person name="O'Malley M.A."/>
        </authorList>
    </citation>
    <scope>NUCLEOTIDE SEQUENCE [LARGE SCALE GENOMIC DNA]</scope>
    <source>
        <strain evidence="4">finn</strain>
    </source>
</reference>
<protein>
    <submittedName>
        <fullName evidence="3">Uncharacterized protein</fullName>
    </submittedName>
</protein>